<keyword evidence="1" id="KW-0732">Signal</keyword>
<accession>A0ABQ3W0A7</accession>
<reference evidence="2 3" key="1">
    <citation type="journal article" date="2021" name="Int. J. Syst. Evol. Microbiol.">
        <title>Lentilactobacillus fungorum sp. nov., isolated from spent mushroom substrates.</title>
        <authorList>
            <person name="Tohno M."/>
            <person name="Tanizawa Y."/>
            <person name="Kojima Y."/>
            <person name="Sakamoto M."/>
            <person name="Ohkuma M."/>
            <person name="Kobayashi H."/>
        </authorList>
    </citation>
    <scope>NUCLEOTIDE SEQUENCE [LARGE SCALE GENOMIC DNA]</scope>
    <source>
        <strain evidence="2 3">YK48G</strain>
    </source>
</reference>
<feature type="signal peptide" evidence="1">
    <location>
        <begin position="1"/>
        <end position="28"/>
    </location>
</feature>
<organism evidence="2 3">
    <name type="scientific">Lentilactobacillus fungorum</name>
    <dbReference type="NCBI Taxonomy" id="2201250"/>
    <lineage>
        <taxon>Bacteria</taxon>
        <taxon>Bacillati</taxon>
        <taxon>Bacillota</taxon>
        <taxon>Bacilli</taxon>
        <taxon>Lactobacillales</taxon>
        <taxon>Lactobacillaceae</taxon>
        <taxon>Lentilactobacillus</taxon>
    </lineage>
</organism>
<evidence type="ECO:0000313" key="3">
    <source>
        <dbReference type="Proteomes" id="UP000604765"/>
    </source>
</evidence>
<evidence type="ECO:0000313" key="2">
    <source>
        <dbReference type="EMBL" id="GHP13579.1"/>
    </source>
</evidence>
<protein>
    <recommendedName>
        <fullName evidence="4">D-alanyl-D-alanine carboxypeptidase</fullName>
    </recommendedName>
</protein>
<evidence type="ECO:0008006" key="4">
    <source>
        <dbReference type="Google" id="ProtNLM"/>
    </source>
</evidence>
<dbReference type="RefSeq" id="WP_232365287.1">
    <property type="nucleotide sequence ID" value="NZ_BNJR01000010.1"/>
</dbReference>
<dbReference type="EMBL" id="BNJR01000010">
    <property type="protein sequence ID" value="GHP13579.1"/>
    <property type="molecule type" value="Genomic_DNA"/>
</dbReference>
<proteinExistence type="predicted"/>
<sequence length="266" mass="30651">MKKRWFTLSLLIAFGLVGLSLDQVSAHAASPYKVTKTKYYTDSRPFHLTNFKKNVYAWNLNHTRKLYNLRNYPNTSWHLSRSVILTKNNKKSVYYYVGAATPNGKSNAQGYVWRGYLKAGYNPNYKVWNNLDITGFLNDEDYQNYLNQSPSQSLTRQVLNLFPNTALSLNLSKVVANGPDDSKYRQEFTNIFTDKKVNDSFYHSYSNQTTDQQKLTAIKRALDEAGYTTQKRESLTGYKIGIYYEQTKSSVYSGEKFAGLMLAKEK</sequence>
<evidence type="ECO:0000256" key="1">
    <source>
        <dbReference type="SAM" id="SignalP"/>
    </source>
</evidence>
<feature type="chain" id="PRO_5047483103" description="D-alanyl-D-alanine carboxypeptidase" evidence="1">
    <location>
        <begin position="29"/>
        <end position="266"/>
    </location>
</feature>
<keyword evidence="3" id="KW-1185">Reference proteome</keyword>
<dbReference type="Proteomes" id="UP000604765">
    <property type="component" value="Unassembled WGS sequence"/>
</dbReference>
<comment type="caution">
    <text evidence="2">The sequence shown here is derived from an EMBL/GenBank/DDBJ whole genome shotgun (WGS) entry which is preliminary data.</text>
</comment>
<gene>
    <name evidence="2" type="ORF">YK48G_10040</name>
</gene>
<name>A0ABQ3W0A7_9LACO</name>